<gene>
    <name evidence="1" type="ORF">K3G42_003515</name>
</gene>
<comment type="caution">
    <text evidence="1">The sequence shown here is derived from an EMBL/GenBank/DDBJ whole genome shotgun (WGS) entry which is preliminary data.</text>
</comment>
<proteinExistence type="predicted"/>
<protein>
    <submittedName>
        <fullName evidence="1">Uncharacterized protein</fullName>
    </submittedName>
</protein>
<organism evidence="1 2">
    <name type="scientific">Sphaerodactylus townsendi</name>
    <dbReference type="NCBI Taxonomy" id="933632"/>
    <lineage>
        <taxon>Eukaryota</taxon>
        <taxon>Metazoa</taxon>
        <taxon>Chordata</taxon>
        <taxon>Craniata</taxon>
        <taxon>Vertebrata</taxon>
        <taxon>Euteleostomi</taxon>
        <taxon>Lepidosauria</taxon>
        <taxon>Squamata</taxon>
        <taxon>Bifurcata</taxon>
        <taxon>Gekkota</taxon>
        <taxon>Sphaerodactylidae</taxon>
        <taxon>Sphaerodactylus</taxon>
    </lineage>
</organism>
<evidence type="ECO:0000313" key="2">
    <source>
        <dbReference type="Proteomes" id="UP000827872"/>
    </source>
</evidence>
<keyword evidence="2" id="KW-1185">Reference proteome</keyword>
<evidence type="ECO:0000313" key="1">
    <source>
        <dbReference type="EMBL" id="KAH7994361.1"/>
    </source>
</evidence>
<sequence>MLHSFRLFVVIVGSKRDSPSTARPYNKTTDEPNLRQVQRYIKAATTRIHPEGQITCDAENTIQEVSLMNLTQDLKDGGELEFDPPALRVTYNQSSPAGPTWAQELSRVKAEIHIAPKEYQMEVINEPFIANLPVPTGDEKRPNGCVFIDSRGLLNQIGTDFHQSSPSKQTDRHNPQSDTNCTWNPATKNQMTKYKRKNSVHIVEHNWLGRESIKLLFLKIPEQCIGYCFQRNLGPKEC</sequence>
<dbReference type="Proteomes" id="UP000827872">
    <property type="component" value="Linkage Group LG07"/>
</dbReference>
<name>A0ACB8EPF2_9SAUR</name>
<reference evidence="1" key="1">
    <citation type="submission" date="2021-08" db="EMBL/GenBank/DDBJ databases">
        <title>The first chromosome-level gecko genome reveals the dynamic sex chromosomes of Neotropical dwarf geckos (Sphaerodactylidae: Sphaerodactylus).</title>
        <authorList>
            <person name="Pinto B.J."/>
            <person name="Keating S.E."/>
            <person name="Gamble T."/>
        </authorList>
    </citation>
    <scope>NUCLEOTIDE SEQUENCE</scope>
    <source>
        <strain evidence="1">TG3544</strain>
    </source>
</reference>
<accession>A0ACB8EPF2</accession>
<dbReference type="EMBL" id="CM037620">
    <property type="protein sequence ID" value="KAH7994361.1"/>
    <property type="molecule type" value="Genomic_DNA"/>
</dbReference>